<evidence type="ECO:0000256" key="11">
    <source>
        <dbReference type="SAM" id="Phobius"/>
    </source>
</evidence>
<feature type="compositionally biased region" description="Low complexity" evidence="10">
    <location>
        <begin position="16"/>
        <end position="27"/>
    </location>
</feature>
<evidence type="ECO:0000256" key="4">
    <source>
        <dbReference type="ARBA" id="ARBA00022676"/>
    </source>
</evidence>
<evidence type="ECO:0000256" key="2">
    <source>
        <dbReference type="ARBA" id="ARBA00004687"/>
    </source>
</evidence>
<evidence type="ECO:0000256" key="1">
    <source>
        <dbReference type="ARBA" id="ARBA00004477"/>
    </source>
</evidence>
<evidence type="ECO:0000256" key="3">
    <source>
        <dbReference type="ARBA" id="ARBA00022502"/>
    </source>
</evidence>
<dbReference type="PANTHER" id="PTHR12468">
    <property type="entry name" value="GPI MANNOSYLTRANSFERASE 2"/>
    <property type="match status" value="1"/>
</dbReference>
<keyword evidence="3" id="KW-0337">GPI-anchor biosynthesis</keyword>
<dbReference type="EMBL" id="AVPL01000075">
    <property type="protein sequence ID" value="KGN39734.1"/>
    <property type="molecule type" value="Genomic_DNA"/>
</dbReference>
<dbReference type="GO" id="GO:0006506">
    <property type="term" value="P:GPI anchor biosynthetic process"/>
    <property type="evidence" value="ECO:0007669"/>
    <property type="project" value="UniProtKB-UniPathway"/>
</dbReference>
<dbReference type="STRING" id="1385519.N801_19195"/>
<dbReference type="InterPro" id="IPR007315">
    <property type="entry name" value="PIG-V/Gpi18"/>
</dbReference>
<feature type="transmembrane region" description="Helical" evidence="11">
    <location>
        <begin position="46"/>
        <end position="68"/>
    </location>
</feature>
<dbReference type="UniPathway" id="UPA00196"/>
<organism evidence="12 13">
    <name type="scientific">Knoellia aerolata DSM 18566</name>
    <dbReference type="NCBI Taxonomy" id="1385519"/>
    <lineage>
        <taxon>Bacteria</taxon>
        <taxon>Bacillati</taxon>
        <taxon>Actinomycetota</taxon>
        <taxon>Actinomycetes</taxon>
        <taxon>Micrococcales</taxon>
        <taxon>Intrasporangiaceae</taxon>
        <taxon>Knoellia</taxon>
    </lineage>
</organism>
<evidence type="ECO:0000256" key="5">
    <source>
        <dbReference type="ARBA" id="ARBA00022679"/>
    </source>
</evidence>
<feature type="transmembrane region" description="Helical" evidence="11">
    <location>
        <begin position="132"/>
        <end position="157"/>
    </location>
</feature>
<feature type="transmembrane region" description="Helical" evidence="11">
    <location>
        <begin position="357"/>
        <end position="373"/>
    </location>
</feature>
<dbReference type="GO" id="GO:0016020">
    <property type="term" value="C:membrane"/>
    <property type="evidence" value="ECO:0007669"/>
    <property type="project" value="GOC"/>
</dbReference>
<comment type="pathway">
    <text evidence="2">Glycolipid biosynthesis; glycosylphosphatidylinositol-anchor biosynthesis.</text>
</comment>
<name>A0A0A0JSQ9_9MICO</name>
<protein>
    <submittedName>
        <fullName evidence="12">Membrane protein</fullName>
    </submittedName>
</protein>
<accession>A0A0A0JSQ9</accession>
<dbReference type="GO" id="GO:0000009">
    <property type="term" value="F:alpha-1,6-mannosyltransferase activity"/>
    <property type="evidence" value="ECO:0007669"/>
    <property type="project" value="InterPro"/>
</dbReference>
<feature type="region of interest" description="Disordered" evidence="10">
    <location>
        <begin position="1"/>
        <end position="31"/>
    </location>
</feature>
<sequence>MSASARPASPLRPEDPTATAPTTPTDPVASSSRLGRRALAHPVRTILAAYLVTRLVALTAMWVAATWFQNPAGVGHLDPTVGDLIGLWDSEWYERIATQGYPVPLPADPTTGKLTYSAWAFYPLFPFLVKGLMLLGIPFTAGAVALNLVLGAVGAVLIWKLFSHALHADPRPGRDRLALVAACLWCFYPATGVMLKAYTEPLAIVLVALSLLQLMNRRYAVVAALAVPLAFTRGVAAAMGCAVLIHLVVRIREDRRAGVAPLRGQRSTAALMVLVTGLSGLAWPVVVGVVSGIPTAFLDVQEAWGQQPSAGPFVLWLQWAWEGHGLAGLAVLVGLCGTYIALVLGRHGRWLPVEVRAWAVAYPLYLFAVVRPITSMWRFLLLDFPLAALLASVAMRTSTGERIVTHWRWRVAVLLVPVVLGLVWWTCALLTWTPWSSRPP</sequence>
<feature type="transmembrane region" description="Helical" evidence="11">
    <location>
        <begin position="411"/>
        <end position="432"/>
    </location>
</feature>
<keyword evidence="13" id="KW-1185">Reference proteome</keyword>
<comment type="caution">
    <text evidence="12">The sequence shown here is derived from an EMBL/GenBank/DDBJ whole genome shotgun (WGS) entry which is preliminary data.</text>
</comment>
<feature type="transmembrane region" description="Helical" evidence="11">
    <location>
        <begin position="325"/>
        <end position="345"/>
    </location>
</feature>
<evidence type="ECO:0000313" key="13">
    <source>
        <dbReference type="Proteomes" id="UP000030013"/>
    </source>
</evidence>
<dbReference type="AlphaFoldDB" id="A0A0A0JSQ9"/>
<evidence type="ECO:0000256" key="8">
    <source>
        <dbReference type="ARBA" id="ARBA00022989"/>
    </source>
</evidence>
<dbReference type="PANTHER" id="PTHR12468:SF2">
    <property type="entry name" value="GPI MANNOSYLTRANSFERASE 2"/>
    <property type="match status" value="1"/>
</dbReference>
<keyword evidence="8 11" id="KW-1133">Transmembrane helix</keyword>
<keyword evidence="4" id="KW-0328">Glycosyltransferase</keyword>
<dbReference type="GO" id="GO:0004376">
    <property type="term" value="F:GPI mannosyltransferase activity"/>
    <property type="evidence" value="ECO:0007669"/>
    <property type="project" value="InterPro"/>
</dbReference>
<evidence type="ECO:0000256" key="9">
    <source>
        <dbReference type="ARBA" id="ARBA00023136"/>
    </source>
</evidence>
<feature type="transmembrane region" description="Helical" evidence="11">
    <location>
        <begin position="219"/>
        <end position="249"/>
    </location>
</feature>
<keyword evidence="5" id="KW-0808">Transferase</keyword>
<feature type="transmembrane region" description="Helical" evidence="11">
    <location>
        <begin position="177"/>
        <end position="199"/>
    </location>
</feature>
<evidence type="ECO:0000256" key="7">
    <source>
        <dbReference type="ARBA" id="ARBA00022824"/>
    </source>
</evidence>
<keyword evidence="6 11" id="KW-0812">Transmembrane</keyword>
<comment type="subcellular location">
    <subcellularLocation>
        <location evidence="1">Endoplasmic reticulum membrane</location>
        <topology evidence="1">Multi-pass membrane protein</topology>
    </subcellularLocation>
</comment>
<feature type="transmembrane region" description="Helical" evidence="11">
    <location>
        <begin position="379"/>
        <end position="399"/>
    </location>
</feature>
<feature type="transmembrane region" description="Helical" evidence="11">
    <location>
        <begin position="270"/>
        <end position="293"/>
    </location>
</feature>
<evidence type="ECO:0000256" key="10">
    <source>
        <dbReference type="SAM" id="MobiDB-lite"/>
    </source>
</evidence>
<proteinExistence type="predicted"/>
<evidence type="ECO:0000256" key="6">
    <source>
        <dbReference type="ARBA" id="ARBA00022692"/>
    </source>
</evidence>
<evidence type="ECO:0000313" key="12">
    <source>
        <dbReference type="EMBL" id="KGN39734.1"/>
    </source>
</evidence>
<gene>
    <name evidence="12" type="ORF">N801_19195</name>
</gene>
<dbReference type="eggNOG" id="COG5542">
    <property type="taxonomic scope" value="Bacteria"/>
</dbReference>
<keyword evidence="7" id="KW-0256">Endoplasmic reticulum</keyword>
<reference evidence="12 13" key="1">
    <citation type="submission" date="2013-08" db="EMBL/GenBank/DDBJ databases">
        <title>The genome sequence of Knoellia aerolata.</title>
        <authorList>
            <person name="Zhu W."/>
            <person name="Wang G."/>
        </authorList>
    </citation>
    <scope>NUCLEOTIDE SEQUENCE [LARGE SCALE GENOMIC DNA]</scope>
    <source>
        <strain evidence="12 13">DSM 18566</strain>
    </source>
</reference>
<dbReference type="GO" id="GO:0031501">
    <property type="term" value="C:mannosyltransferase complex"/>
    <property type="evidence" value="ECO:0007669"/>
    <property type="project" value="TreeGrafter"/>
</dbReference>
<keyword evidence="9 11" id="KW-0472">Membrane</keyword>
<dbReference type="Proteomes" id="UP000030013">
    <property type="component" value="Unassembled WGS sequence"/>
</dbReference>
<dbReference type="RefSeq" id="WP_245618496.1">
    <property type="nucleotide sequence ID" value="NZ_AVPL01000075.1"/>
</dbReference>